<dbReference type="InterPro" id="IPR027417">
    <property type="entry name" value="P-loop_NTPase"/>
</dbReference>
<protein>
    <recommendedName>
        <fullName evidence="1">RNA helicase</fullName>
        <ecNumber evidence="1">3.6.4.13</ecNumber>
    </recommendedName>
</protein>
<name>A0A226E572_FOLCA</name>
<evidence type="ECO:0000256" key="1">
    <source>
        <dbReference type="ARBA" id="ARBA00012552"/>
    </source>
</evidence>
<dbReference type="STRING" id="158441.A0A226E572"/>
<dbReference type="GO" id="GO:0016787">
    <property type="term" value="F:hydrolase activity"/>
    <property type="evidence" value="ECO:0007669"/>
    <property type="project" value="UniProtKB-KW"/>
</dbReference>
<organism evidence="7 8">
    <name type="scientific">Folsomia candida</name>
    <name type="common">Springtail</name>
    <dbReference type="NCBI Taxonomy" id="158441"/>
    <lineage>
        <taxon>Eukaryota</taxon>
        <taxon>Metazoa</taxon>
        <taxon>Ecdysozoa</taxon>
        <taxon>Arthropoda</taxon>
        <taxon>Hexapoda</taxon>
        <taxon>Collembola</taxon>
        <taxon>Entomobryomorpha</taxon>
        <taxon>Isotomoidea</taxon>
        <taxon>Isotomidae</taxon>
        <taxon>Proisotominae</taxon>
        <taxon>Folsomia</taxon>
    </lineage>
</organism>
<dbReference type="EC" id="3.6.4.13" evidence="1"/>
<dbReference type="EMBL" id="LNIX01000006">
    <property type="protein sequence ID" value="OXA52855.1"/>
    <property type="molecule type" value="Genomic_DNA"/>
</dbReference>
<comment type="catalytic activity">
    <reaction evidence="4">
        <text>ATP + H2O = ADP + phosphate + H(+)</text>
        <dbReference type="Rhea" id="RHEA:13065"/>
        <dbReference type="ChEBI" id="CHEBI:15377"/>
        <dbReference type="ChEBI" id="CHEBI:15378"/>
        <dbReference type="ChEBI" id="CHEBI:30616"/>
        <dbReference type="ChEBI" id="CHEBI:43474"/>
        <dbReference type="ChEBI" id="CHEBI:456216"/>
        <dbReference type="EC" id="3.6.4.13"/>
    </reaction>
</comment>
<evidence type="ECO:0000259" key="5">
    <source>
        <dbReference type="PROSITE" id="PS51192"/>
    </source>
</evidence>
<dbReference type="CDD" id="cd18791">
    <property type="entry name" value="SF2_C_RHA"/>
    <property type="match status" value="1"/>
</dbReference>
<dbReference type="InterPro" id="IPR007502">
    <property type="entry name" value="Helicase-assoc_dom"/>
</dbReference>
<evidence type="ECO:0000256" key="4">
    <source>
        <dbReference type="ARBA" id="ARBA00047984"/>
    </source>
</evidence>
<dbReference type="PROSITE" id="PS51192">
    <property type="entry name" value="HELICASE_ATP_BIND_1"/>
    <property type="match status" value="1"/>
</dbReference>
<dbReference type="Proteomes" id="UP000198287">
    <property type="component" value="Unassembled WGS sequence"/>
</dbReference>
<feature type="domain" description="Helicase C-terminal" evidence="6">
    <location>
        <begin position="272"/>
        <end position="440"/>
    </location>
</feature>
<dbReference type="AlphaFoldDB" id="A0A226E572"/>
<dbReference type="PANTHER" id="PTHR18934:SF118">
    <property type="entry name" value="ATP-DEPENDENT RNA HELICASE DHX33"/>
    <property type="match status" value="1"/>
</dbReference>
<evidence type="ECO:0000256" key="2">
    <source>
        <dbReference type="ARBA" id="ARBA00022801"/>
    </source>
</evidence>
<sequence>MALASSSRDDKAEKPEILPMCLAKNSFLKEFGGKDYATVNMTEKRYAPIVLKKRLKKLLKTSEPVEEYDQDGNTIILMGETGCGKSTQVPQIVHRYLKKKFPNTKRTCIAITEPRRLAALTLAARVNEEMKSTIEGIIAHSVRFDTNFFDRTRIHFLTEGILLQQIMADPFLLGYHVVIVDEAHERSIATDLILGHLRKLVYYRNKVAKMMERELFKLKVVIMTATGEASTLQSYFPGSKVLFIEGRTHPVKINYLSPSSQSDDYLSLTAATVMKLHNELPVDEHFLVFLTGQEEIEGVVKQLRATNHHFHVFVCPLYAALPKKAQENAFTIPPYGTRKIVVATNIAETSLTIPGIKVVIDSGFIKAKSYLSSHGLEAYQVQHISKSQAAQRAGRAGRECPGQVYRMYPKQHFDNFADFEEPEIKRSNLTQLHLMLPHFYKIDGSFKFMEDINPEIAVDAKLELEALDLINPLQDTKAMLTELGKRLSKFPIEPKLATVLYYATARGVLEQASSIISMMETENLFLPSNEDTRSLELQKFWAPEGDLITYLNIFTQFVKSKNSKVWCDKSRISFRAMTYAVRVRKQLIDLMKRFLEEVEVDYKPLHNQNINMTIIHCFGKTIHWQRATMDPTGKYYRIENVQKVKHSDRIKKNRIWEARVRENPGLWSLDAPPKKILHAKIHPSSTLAVARPSEIIFLKATLNEKNDLFLHHCSVYDETIANLRHSHNEITIF</sequence>
<dbReference type="SMART" id="SM00847">
    <property type="entry name" value="HA2"/>
    <property type="match status" value="1"/>
</dbReference>
<dbReference type="Gene3D" id="1.20.120.1080">
    <property type="match status" value="1"/>
</dbReference>
<dbReference type="SUPFAM" id="SSF52540">
    <property type="entry name" value="P-loop containing nucleoside triphosphate hydrolases"/>
    <property type="match status" value="1"/>
</dbReference>
<dbReference type="GO" id="GO:0003724">
    <property type="term" value="F:RNA helicase activity"/>
    <property type="evidence" value="ECO:0007669"/>
    <property type="project" value="UniProtKB-EC"/>
</dbReference>
<dbReference type="Gene3D" id="3.40.50.300">
    <property type="entry name" value="P-loop containing nucleotide triphosphate hydrolases"/>
    <property type="match status" value="2"/>
</dbReference>
<feature type="domain" description="Helicase ATP-binding" evidence="5">
    <location>
        <begin position="66"/>
        <end position="245"/>
    </location>
</feature>
<evidence type="ECO:0000313" key="8">
    <source>
        <dbReference type="Proteomes" id="UP000198287"/>
    </source>
</evidence>
<reference evidence="7 8" key="1">
    <citation type="submission" date="2015-12" db="EMBL/GenBank/DDBJ databases">
        <title>The genome of Folsomia candida.</title>
        <authorList>
            <person name="Faddeeva A."/>
            <person name="Derks M.F."/>
            <person name="Anvar Y."/>
            <person name="Smit S."/>
            <person name="Van Straalen N."/>
            <person name="Roelofs D."/>
        </authorList>
    </citation>
    <scope>NUCLEOTIDE SEQUENCE [LARGE SCALE GENOMIC DNA]</scope>
    <source>
        <strain evidence="7 8">VU population</strain>
        <tissue evidence="7">Whole body</tissue>
    </source>
</reference>
<proteinExistence type="predicted"/>
<dbReference type="InterPro" id="IPR002464">
    <property type="entry name" value="DNA/RNA_helicase_DEAH_CS"/>
</dbReference>
<evidence type="ECO:0000259" key="6">
    <source>
        <dbReference type="PROSITE" id="PS51194"/>
    </source>
</evidence>
<evidence type="ECO:0000313" key="7">
    <source>
        <dbReference type="EMBL" id="OXA52855.1"/>
    </source>
</evidence>
<dbReference type="PROSITE" id="PS00690">
    <property type="entry name" value="DEAH_ATP_HELICASE"/>
    <property type="match status" value="1"/>
</dbReference>
<dbReference type="GO" id="GO:0003725">
    <property type="term" value="F:double-stranded RNA binding"/>
    <property type="evidence" value="ECO:0007669"/>
    <property type="project" value="TreeGrafter"/>
</dbReference>
<dbReference type="PANTHER" id="PTHR18934">
    <property type="entry name" value="ATP-DEPENDENT RNA HELICASE"/>
    <property type="match status" value="1"/>
</dbReference>
<dbReference type="SMART" id="SM00490">
    <property type="entry name" value="HELICc"/>
    <property type="match status" value="1"/>
</dbReference>
<dbReference type="GO" id="GO:0045943">
    <property type="term" value="P:positive regulation of transcription by RNA polymerase I"/>
    <property type="evidence" value="ECO:0007669"/>
    <property type="project" value="TreeGrafter"/>
</dbReference>
<gene>
    <name evidence="7" type="ORF">Fcan01_12151</name>
</gene>
<keyword evidence="3 7" id="KW-0347">Helicase</keyword>
<dbReference type="OMA" id="VFVCPLY"/>
<evidence type="ECO:0000256" key="3">
    <source>
        <dbReference type="ARBA" id="ARBA00022806"/>
    </source>
</evidence>
<dbReference type="PROSITE" id="PS51194">
    <property type="entry name" value="HELICASE_CTER"/>
    <property type="match status" value="1"/>
</dbReference>
<dbReference type="GO" id="GO:0005730">
    <property type="term" value="C:nucleolus"/>
    <property type="evidence" value="ECO:0007669"/>
    <property type="project" value="TreeGrafter"/>
</dbReference>
<keyword evidence="3 7" id="KW-0067">ATP-binding</keyword>
<keyword evidence="2" id="KW-0378">Hydrolase</keyword>
<dbReference type="InterPro" id="IPR001650">
    <property type="entry name" value="Helicase_C-like"/>
</dbReference>
<dbReference type="Pfam" id="PF00271">
    <property type="entry name" value="Helicase_C"/>
    <property type="match status" value="1"/>
</dbReference>
<dbReference type="Pfam" id="PF21010">
    <property type="entry name" value="HA2_C"/>
    <property type="match status" value="1"/>
</dbReference>
<keyword evidence="3 7" id="KW-0547">Nucleotide-binding</keyword>
<dbReference type="SMART" id="SM00487">
    <property type="entry name" value="DEXDc"/>
    <property type="match status" value="1"/>
</dbReference>
<keyword evidence="8" id="KW-1185">Reference proteome</keyword>
<comment type="caution">
    <text evidence="7">The sequence shown here is derived from an EMBL/GenBank/DDBJ whole genome shotgun (WGS) entry which is preliminary data.</text>
</comment>
<dbReference type="InterPro" id="IPR014001">
    <property type="entry name" value="Helicase_ATP-bd"/>
</dbReference>
<accession>A0A226E572</accession>
<dbReference type="CDD" id="cd17917">
    <property type="entry name" value="DEXHc_RHA-like"/>
    <property type="match status" value="1"/>
</dbReference>
<dbReference type="OrthoDB" id="10253254at2759"/>